<keyword evidence="4" id="KW-1185">Reference proteome</keyword>
<dbReference type="KEGG" id="vg:18266139"/>
<dbReference type="Proteomes" id="UP000202176">
    <property type="component" value="Segment"/>
</dbReference>
<dbReference type="RefSeq" id="YP_009001013.1">
    <property type="nucleotide sequence ID" value="NC_023423.1"/>
</dbReference>
<dbReference type="OrthoDB" id="21980at10239"/>
<evidence type="ECO:0000313" key="3">
    <source>
        <dbReference type="EMBL" id="AHH01678.1"/>
    </source>
</evidence>
<evidence type="ECO:0000256" key="2">
    <source>
        <dbReference type="ARBA" id="ARBA00023134"/>
    </source>
</evidence>
<evidence type="ECO:0000256" key="1">
    <source>
        <dbReference type="ARBA" id="ARBA00022741"/>
    </source>
</evidence>
<keyword evidence="1" id="KW-0547">Nucleotide-binding</keyword>
<dbReference type="Pfam" id="PF08477">
    <property type="entry name" value="Roc"/>
    <property type="match status" value="1"/>
</dbReference>
<dbReference type="PANTHER" id="PTHR24073">
    <property type="entry name" value="DRAB5-RELATED"/>
    <property type="match status" value="1"/>
</dbReference>
<name>W5S4L7_9VIRU</name>
<dbReference type="EMBL" id="KF740664">
    <property type="protein sequence ID" value="AHH01678.1"/>
    <property type="molecule type" value="Genomic_DNA"/>
</dbReference>
<keyword evidence="2" id="KW-0342">GTP-binding</keyword>
<dbReference type="SUPFAM" id="SSF52540">
    <property type="entry name" value="P-loop containing nucleoside triphosphate hydrolases"/>
    <property type="match status" value="1"/>
</dbReference>
<dbReference type="GeneID" id="18266139"/>
<accession>W5S4L7</accession>
<protein>
    <submittedName>
        <fullName evidence="3">GTP-binding protein</fullName>
    </submittedName>
</protein>
<gene>
    <name evidence="3" type="ORF">pv_111</name>
</gene>
<dbReference type="InterPro" id="IPR027417">
    <property type="entry name" value="P-loop_NTPase"/>
</dbReference>
<evidence type="ECO:0000313" key="4">
    <source>
        <dbReference type="Proteomes" id="UP000202176"/>
    </source>
</evidence>
<proteinExistence type="predicted"/>
<reference evidence="3 4" key="1">
    <citation type="journal article" date="2014" name="Proc. Natl. Acad. Sci. U.S.A.">
        <title>Thirty-thousand-year-old distant relative of giant icosahedral DNA viruses with a pandoravirus morphology.</title>
        <authorList>
            <person name="Legendre M."/>
            <person name="Bartoli J."/>
            <person name="Shmakova L."/>
            <person name="Jeudy S."/>
            <person name="Labadie K."/>
            <person name="Adrait A."/>
            <person name="Lescot M."/>
            <person name="Poirot O."/>
            <person name="Bertaux L."/>
            <person name="Bruley C."/>
            <person name="Coute Y."/>
            <person name="Rivkina E."/>
            <person name="Abergel C."/>
            <person name="Claverie J.M."/>
        </authorList>
    </citation>
    <scope>NUCLEOTIDE SEQUENCE [LARGE SCALE GENOMIC DNA]</scope>
    <source>
        <strain evidence="3">P1084-T</strain>
    </source>
</reference>
<organism evidence="3 4">
    <name type="scientific">Pithovirus sibericum</name>
    <dbReference type="NCBI Taxonomy" id="1450746"/>
    <lineage>
        <taxon>Viruses</taxon>
        <taxon>Pithoviruses</taxon>
        <taxon>Orthopithovirinae</taxon>
        <taxon>Alphapithovirus</taxon>
        <taxon>Alphapithovirus sibericum</taxon>
    </lineage>
</organism>
<dbReference type="GO" id="GO:0005525">
    <property type="term" value="F:GTP binding"/>
    <property type="evidence" value="ECO:0007669"/>
    <property type="project" value="UniProtKB-KW"/>
</dbReference>
<dbReference type="Gene3D" id="3.40.50.300">
    <property type="entry name" value="P-loop containing nucleotide triphosphate hydrolases"/>
    <property type="match status" value="1"/>
</dbReference>
<sequence length="134" mass="14605">MQTCKVVVVGNSGSCKTPLIKSIVYGGQISEPVPTLGVEVNVYTTHDIIFNIWDCAGTQKFEGLGKAYYDSAQLALVVEGGEETRSLSDYEASIREVAGNIPIYRVSGSFEEKKERILAILASYPNPYSTPSYD</sequence>